<accession>A0A0P1E6U1</accession>
<evidence type="ECO:0000313" key="8">
    <source>
        <dbReference type="EMBL" id="CUH44541.1"/>
    </source>
</evidence>
<keyword evidence="4 6" id="KW-1133">Transmembrane helix</keyword>
<evidence type="ECO:0000259" key="7">
    <source>
        <dbReference type="Pfam" id="PF06271"/>
    </source>
</evidence>
<keyword evidence="2" id="KW-1003">Cell membrane</keyword>
<reference evidence="8 10" key="2">
    <citation type="submission" date="2015-09" db="EMBL/GenBank/DDBJ databases">
        <authorList>
            <consortium name="Swine Surveillance"/>
        </authorList>
    </citation>
    <scope>NUCLEOTIDE SEQUENCE [LARGE SCALE GENOMIC DNA]</scope>
    <source>
        <strain evidence="9 10">CECT 4292</strain>
        <strain evidence="8">CECT 4293</strain>
    </source>
</reference>
<dbReference type="InterPro" id="IPR051791">
    <property type="entry name" value="Pra-immunoreactive"/>
</dbReference>
<dbReference type="EMBL" id="CYPU01000039">
    <property type="protein sequence ID" value="CUH47951.1"/>
    <property type="molecule type" value="Genomic_DNA"/>
</dbReference>
<evidence type="ECO:0000256" key="4">
    <source>
        <dbReference type="ARBA" id="ARBA00022989"/>
    </source>
</evidence>
<dbReference type="InterPro" id="IPR010432">
    <property type="entry name" value="RDD"/>
</dbReference>
<dbReference type="GeneID" id="55493343"/>
<evidence type="ECO:0000256" key="1">
    <source>
        <dbReference type="ARBA" id="ARBA00004651"/>
    </source>
</evidence>
<reference evidence="11" key="1">
    <citation type="submission" date="2015-09" db="EMBL/GenBank/DDBJ databases">
        <authorList>
            <person name="Rodrigo-Torres L."/>
            <person name="Arahal D.R."/>
        </authorList>
    </citation>
    <scope>NUCLEOTIDE SEQUENCE [LARGE SCALE GENOMIC DNA]</scope>
    <source>
        <strain evidence="11">CECT 4293</strain>
    </source>
</reference>
<evidence type="ECO:0000256" key="3">
    <source>
        <dbReference type="ARBA" id="ARBA00022692"/>
    </source>
</evidence>
<evidence type="ECO:0000256" key="6">
    <source>
        <dbReference type="SAM" id="Phobius"/>
    </source>
</evidence>
<name>A0A0P1E6U1_9RHOB</name>
<dbReference type="AlphaFoldDB" id="A0A0P1E6U1"/>
<dbReference type="Proteomes" id="UP000050783">
    <property type="component" value="Unassembled WGS sequence"/>
</dbReference>
<dbReference type="Proteomes" id="UP000050786">
    <property type="component" value="Unassembled WGS sequence"/>
</dbReference>
<dbReference type="PANTHER" id="PTHR36115">
    <property type="entry name" value="PROLINE-RICH ANTIGEN HOMOLOG-RELATED"/>
    <property type="match status" value="1"/>
</dbReference>
<keyword evidence="3 6" id="KW-0812">Transmembrane</keyword>
<proteinExistence type="predicted"/>
<protein>
    <submittedName>
        <fullName evidence="8">RDD family protein</fullName>
    </submittedName>
</protein>
<dbReference type="GO" id="GO:0005886">
    <property type="term" value="C:plasma membrane"/>
    <property type="evidence" value="ECO:0007669"/>
    <property type="project" value="UniProtKB-SubCell"/>
</dbReference>
<dbReference type="EMBL" id="CYPS01000048">
    <property type="protein sequence ID" value="CUH44541.1"/>
    <property type="molecule type" value="Genomic_DNA"/>
</dbReference>
<evidence type="ECO:0000313" key="9">
    <source>
        <dbReference type="EMBL" id="CUH47951.1"/>
    </source>
</evidence>
<dbReference type="RefSeq" id="WP_058274521.1">
    <property type="nucleotide sequence ID" value="NZ_CANLTD010000008.1"/>
</dbReference>
<comment type="subcellular location">
    <subcellularLocation>
        <location evidence="1">Cell membrane</location>
        <topology evidence="1">Multi-pass membrane protein</topology>
    </subcellularLocation>
</comment>
<evidence type="ECO:0000313" key="11">
    <source>
        <dbReference type="Proteomes" id="UP000050786"/>
    </source>
</evidence>
<keyword evidence="11" id="KW-1185">Reference proteome</keyword>
<feature type="domain" description="RDD" evidence="7">
    <location>
        <begin position="18"/>
        <end position="133"/>
    </location>
</feature>
<gene>
    <name evidence="9" type="ORF">RUA4292_02127</name>
    <name evidence="8" type="ORF">RUM4293_03447</name>
</gene>
<dbReference type="Pfam" id="PF06271">
    <property type="entry name" value="RDD"/>
    <property type="match status" value="1"/>
</dbReference>
<evidence type="ECO:0000256" key="2">
    <source>
        <dbReference type="ARBA" id="ARBA00022475"/>
    </source>
</evidence>
<organism evidence="8 11">
    <name type="scientific">Ruegeria atlantica</name>
    <dbReference type="NCBI Taxonomy" id="81569"/>
    <lineage>
        <taxon>Bacteria</taxon>
        <taxon>Pseudomonadati</taxon>
        <taxon>Pseudomonadota</taxon>
        <taxon>Alphaproteobacteria</taxon>
        <taxon>Rhodobacterales</taxon>
        <taxon>Roseobacteraceae</taxon>
        <taxon>Ruegeria</taxon>
    </lineage>
</organism>
<feature type="transmembrane region" description="Helical" evidence="6">
    <location>
        <begin position="60"/>
        <end position="80"/>
    </location>
</feature>
<dbReference type="OrthoDB" id="7270324at2"/>
<keyword evidence="5 6" id="KW-0472">Membrane</keyword>
<evidence type="ECO:0000256" key="5">
    <source>
        <dbReference type="ARBA" id="ARBA00023136"/>
    </source>
</evidence>
<dbReference type="STRING" id="81569.RUM4293_03447"/>
<feature type="transmembrane region" description="Helical" evidence="6">
    <location>
        <begin position="101"/>
        <end position="121"/>
    </location>
</feature>
<feature type="transmembrane region" description="Helical" evidence="6">
    <location>
        <begin position="22"/>
        <end position="54"/>
    </location>
</feature>
<sequence>MTHLPDPDRQPEFYQSVATKRFIAWLFDIAFISLLCTVAILLTFGLGFFVLALIYAVVSFVYRVITIANGSATLGMRFMGIELRDSFGSRMDLGKAVAHTAGYFVSMAFPVIQIISVIMMLTSARGQGLTDAFLGTVMINQRA</sequence>
<evidence type="ECO:0000313" key="10">
    <source>
        <dbReference type="Proteomes" id="UP000050783"/>
    </source>
</evidence>